<name>A0AAU8FYW3_9MICO</name>
<evidence type="ECO:0000313" key="2">
    <source>
        <dbReference type="EMBL" id="XCH28634.1"/>
    </source>
</evidence>
<dbReference type="AlphaFoldDB" id="A0AAU8FYW3"/>
<evidence type="ECO:0008006" key="3">
    <source>
        <dbReference type="Google" id="ProtNLM"/>
    </source>
</evidence>
<proteinExistence type="predicted"/>
<protein>
    <recommendedName>
        <fullName evidence="3">DUF1700 domain-containing protein</fullName>
    </recommendedName>
</protein>
<dbReference type="Pfam" id="PF22564">
    <property type="entry name" value="HAAS"/>
    <property type="match status" value="1"/>
</dbReference>
<feature type="transmembrane region" description="Helical" evidence="1">
    <location>
        <begin position="130"/>
        <end position="152"/>
    </location>
</feature>
<dbReference type="RefSeq" id="WP_353707110.1">
    <property type="nucleotide sequence ID" value="NZ_CP159290.1"/>
</dbReference>
<keyword evidence="1" id="KW-0812">Transmembrane</keyword>
<keyword evidence="1" id="KW-1133">Transmembrane helix</keyword>
<dbReference type="EMBL" id="CP159290">
    <property type="protein sequence ID" value="XCH28634.1"/>
    <property type="molecule type" value="Genomic_DNA"/>
</dbReference>
<accession>A0AAU8FYW3</accession>
<sequence length="154" mass="15990">MTHPFPPLVEAYLADLDRALEGADPRERSETLAAVREHTREALALRGSDDDAVRHLLEELGPVDSIAAAAAAGTPAPTPASGPPLADTLLVVLSVVSLVLFIVPLFAVGTVVWAGTRLRAGAGDRSRQKTALVIGVVALVAFLAVLVSHYVATA</sequence>
<evidence type="ECO:0000256" key="1">
    <source>
        <dbReference type="SAM" id="Phobius"/>
    </source>
</evidence>
<keyword evidence="1" id="KW-0472">Membrane</keyword>
<reference evidence="2" key="1">
    <citation type="submission" date="2024-06" db="EMBL/GenBank/DDBJ databases">
        <title>Complete genome sequence of the cellulolytic actinobacterium, Cellulosimicrobium ES-005.</title>
        <authorList>
            <person name="Matthews C.T."/>
            <person name="Underwood K.D."/>
            <person name="Ghanchi K.M."/>
            <person name="Fields S.D."/>
            <person name="Gardner S.G."/>
        </authorList>
    </citation>
    <scope>NUCLEOTIDE SEQUENCE</scope>
    <source>
        <strain evidence="2">ES-005</strain>
    </source>
</reference>
<organism evidence="2">
    <name type="scientific">Cellulosimicrobium sp. ES-005</name>
    <dbReference type="NCBI Taxonomy" id="3163031"/>
    <lineage>
        <taxon>Bacteria</taxon>
        <taxon>Bacillati</taxon>
        <taxon>Actinomycetota</taxon>
        <taxon>Actinomycetes</taxon>
        <taxon>Micrococcales</taxon>
        <taxon>Promicromonosporaceae</taxon>
        <taxon>Cellulosimicrobium</taxon>
    </lineage>
</organism>
<feature type="transmembrane region" description="Helical" evidence="1">
    <location>
        <begin position="89"/>
        <end position="118"/>
    </location>
</feature>
<gene>
    <name evidence="2" type="ORF">ABRQ22_13595</name>
</gene>